<dbReference type="AlphaFoldDB" id="A0A0A9HUD1"/>
<sequence>MAVVSSAVSLRWLDLSTSTRALITGRTTDGVASSLLNGTLLRMSQTNLFGTSSWRTTRTSL</sequence>
<protein>
    <submittedName>
        <fullName evidence="1">Uncharacterized protein</fullName>
    </submittedName>
</protein>
<dbReference type="EMBL" id="GBRH01161373">
    <property type="protein sequence ID" value="JAE36523.1"/>
    <property type="molecule type" value="Transcribed_RNA"/>
</dbReference>
<reference evidence="1" key="1">
    <citation type="submission" date="2014-09" db="EMBL/GenBank/DDBJ databases">
        <authorList>
            <person name="Magalhaes I.L.F."/>
            <person name="Oliveira U."/>
            <person name="Santos F.R."/>
            <person name="Vidigal T.H.D.A."/>
            <person name="Brescovit A.D."/>
            <person name="Santos A.J."/>
        </authorList>
    </citation>
    <scope>NUCLEOTIDE SEQUENCE</scope>
    <source>
        <tissue evidence="1">Shoot tissue taken approximately 20 cm above the soil surface</tissue>
    </source>
</reference>
<proteinExistence type="predicted"/>
<accession>A0A0A9HUD1</accession>
<reference evidence="1" key="2">
    <citation type="journal article" date="2015" name="Data Brief">
        <title>Shoot transcriptome of the giant reed, Arundo donax.</title>
        <authorList>
            <person name="Barrero R.A."/>
            <person name="Guerrero F.D."/>
            <person name="Moolhuijzen P."/>
            <person name="Goolsby J.A."/>
            <person name="Tidwell J."/>
            <person name="Bellgard S.E."/>
            <person name="Bellgard M.I."/>
        </authorList>
    </citation>
    <scope>NUCLEOTIDE SEQUENCE</scope>
    <source>
        <tissue evidence="1">Shoot tissue taken approximately 20 cm above the soil surface</tissue>
    </source>
</reference>
<name>A0A0A9HUD1_ARUDO</name>
<evidence type="ECO:0000313" key="1">
    <source>
        <dbReference type="EMBL" id="JAE36523.1"/>
    </source>
</evidence>
<organism evidence="1">
    <name type="scientific">Arundo donax</name>
    <name type="common">Giant reed</name>
    <name type="synonym">Donax arundinaceus</name>
    <dbReference type="NCBI Taxonomy" id="35708"/>
    <lineage>
        <taxon>Eukaryota</taxon>
        <taxon>Viridiplantae</taxon>
        <taxon>Streptophyta</taxon>
        <taxon>Embryophyta</taxon>
        <taxon>Tracheophyta</taxon>
        <taxon>Spermatophyta</taxon>
        <taxon>Magnoliopsida</taxon>
        <taxon>Liliopsida</taxon>
        <taxon>Poales</taxon>
        <taxon>Poaceae</taxon>
        <taxon>PACMAD clade</taxon>
        <taxon>Arundinoideae</taxon>
        <taxon>Arundineae</taxon>
        <taxon>Arundo</taxon>
    </lineage>
</organism>